<dbReference type="InterPro" id="IPR002347">
    <property type="entry name" value="SDR_fam"/>
</dbReference>
<dbReference type="PRINTS" id="PR00081">
    <property type="entry name" value="GDHRDH"/>
</dbReference>
<dbReference type="AlphaFoldDB" id="D9PZ96"/>
<name>D9PZ96_ACIS3</name>
<dbReference type="InterPro" id="IPR050259">
    <property type="entry name" value="SDR"/>
</dbReference>
<dbReference type="InParanoid" id="D9PZ96"/>
<dbReference type="KEGG" id="asc:ASAC_1478"/>
<dbReference type="EMBL" id="CP001742">
    <property type="protein sequence ID" value="ADL19883.1"/>
    <property type="molecule type" value="Genomic_DNA"/>
</dbReference>
<dbReference type="Pfam" id="PF13561">
    <property type="entry name" value="adh_short_C2"/>
    <property type="match status" value="1"/>
</dbReference>
<gene>
    <name evidence="2" type="ordered locus">ASAC_1478</name>
</gene>
<dbReference type="SUPFAM" id="SSF51735">
    <property type="entry name" value="NAD(P)-binding Rossmann-fold domains"/>
    <property type="match status" value="1"/>
</dbReference>
<evidence type="ECO:0000313" key="2">
    <source>
        <dbReference type="EMBL" id="ADL19883.1"/>
    </source>
</evidence>
<sequence length="254" mass="27544">MSCNAIVTGASRGIGLEAARALASRGCDELLVARDRAGLEEASRELSSKYGVKAIPRPADMTSRESEAIVDEARSLLGDIDVAFVSYGNPPCEPCEPADASWDDWQYAASMYLVFPARLLGRLARVNGRKATVILVSSFSSRSPMWPTGVSDVVRAGLPAMAKLFSRAYPGSLRVIVLELGSFRTPGAERLIGELARREGVSAEDYWSRVASMSPLRRLGRPEELRELIAWLAFSPEYLTGVTVLFDGATLQSL</sequence>
<dbReference type="PANTHER" id="PTHR42879">
    <property type="entry name" value="3-OXOACYL-(ACYL-CARRIER-PROTEIN) REDUCTASE"/>
    <property type="match status" value="1"/>
</dbReference>
<evidence type="ECO:0000313" key="3">
    <source>
        <dbReference type="Proteomes" id="UP000000346"/>
    </source>
</evidence>
<organism evidence="2 3">
    <name type="scientific">Acidilobus saccharovorans (strain DSM 16705 / JCM 18335 / VKM B-2471 / 345-15)</name>
    <dbReference type="NCBI Taxonomy" id="666510"/>
    <lineage>
        <taxon>Archaea</taxon>
        <taxon>Thermoproteota</taxon>
        <taxon>Thermoprotei</taxon>
        <taxon>Acidilobales</taxon>
        <taxon>Acidilobaceae</taxon>
        <taxon>Acidilobus</taxon>
    </lineage>
</organism>
<dbReference type="PANTHER" id="PTHR42879:SF5">
    <property type="entry name" value="SHORT-CHAIN ALCOHOL DEHYDROGENASE"/>
    <property type="match status" value="1"/>
</dbReference>
<dbReference type="STRING" id="666510.ASAC_1478"/>
<keyword evidence="3" id="KW-1185">Reference proteome</keyword>
<dbReference type="InterPro" id="IPR036291">
    <property type="entry name" value="NAD(P)-bd_dom_sf"/>
</dbReference>
<protein>
    <submittedName>
        <fullName evidence="2">Putative oxidoreductase</fullName>
    </submittedName>
</protein>
<reference evidence="2 3" key="1">
    <citation type="journal article" date="2010" name="Appl. Environ. Microbiol.">
        <title>The genome sequence of the crenarchaeon Acidilobus saccharovorans supports a new order, Acidilobales, and suggests an important ecological role in terrestrial acidic hot springs.</title>
        <authorList>
            <person name="Mardanov A.V."/>
            <person name="Svetlitchnyi V.A."/>
            <person name="Beletsky A.V."/>
            <person name="Prokofeva M.I."/>
            <person name="Bonch-Osmolovskaya E.A."/>
            <person name="Ravin N.V."/>
            <person name="Skryabin K.G."/>
        </authorList>
    </citation>
    <scope>NUCLEOTIDE SEQUENCE [LARGE SCALE GENOMIC DNA]</scope>
    <source>
        <strain evidence="3">DSM 16705 / JCM 18335 / VKM B-2471 / 345-15</strain>
    </source>
</reference>
<comment type="similarity">
    <text evidence="1">Belongs to the short-chain dehydrogenases/reductases (SDR) family.</text>
</comment>
<dbReference type="OrthoDB" id="35501at2157"/>
<proteinExistence type="inferred from homology"/>
<dbReference type="GeneID" id="9499737"/>
<dbReference type="Gene3D" id="3.40.50.720">
    <property type="entry name" value="NAD(P)-binding Rossmann-like Domain"/>
    <property type="match status" value="1"/>
</dbReference>
<evidence type="ECO:0000256" key="1">
    <source>
        <dbReference type="ARBA" id="ARBA00006484"/>
    </source>
</evidence>
<accession>D9PZ96</accession>
<dbReference type="HOGENOM" id="CLU_010194_1_2_2"/>
<dbReference type="eggNOG" id="arCOG01260">
    <property type="taxonomic scope" value="Archaea"/>
</dbReference>
<dbReference type="Proteomes" id="UP000000346">
    <property type="component" value="Chromosome"/>
</dbReference>
<dbReference type="RefSeq" id="WP_013267395.1">
    <property type="nucleotide sequence ID" value="NC_014374.1"/>
</dbReference>